<dbReference type="InterPro" id="IPR044861">
    <property type="entry name" value="IPNS-like_FE2OG_OXY"/>
</dbReference>
<dbReference type="RefSeq" id="XP_031023169.1">
    <property type="nucleotide sequence ID" value="XM_031170858.1"/>
</dbReference>
<gene>
    <name evidence="4" type="ORF">SmJEL517_g04930</name>
</gene>
<dbReference type="InterPro" id="IPR050231">
    <property type="entry name" value="Iron_ascorbate_oxido_reductase"/>
</dbReference>
<comment type="similarity">
    <text evidence="1">Belongs to the iron/ascorbate-dependent oxidoreductase family.</text>
</comment>
<keyword evidence="5" id="KW-1185">Reference proteome</keyword>
<evidence type="ECO:0000256" key="2">
    <source>
        <dbReference type="SAM" id="MobiDB-lite"/>
    </source>
</evidence>
<feature type="compositionally biased region" description="Basic residues" evidence="2">
    <location>
        <begin position="1"/>
        <end position="10"/>
    </location>
</feature>
<dbReference type="PRINTS" id="PR00682">
    <property type="entry name" value="IPNSYNTHASE"/>
</dbReference>
<evidence type="ECO:0000256" key="1">
    <source>
        <dbReference type="RuleBase" id="RU003682"/>
    </source>
</evidence>
<dbReference type="OrthoDB" id="288590at2759"/>
<evidence type="ECO:0000259" key="3">
    <source>
        <dbReference type="PROSITE" id="PS51471"/>
    </source>
</evidence>
<dbReference type="GO" id="GO:0016491">
    <property type="term" value="F:oxidoreductase activity"/>
    <property type="evidence" value="ECO:0007669"/>
    <property type="project" value="UniProtKB-KW"/>
</dbReference>
<accession>A0A507BXH4</accession>
<protein>
    <recommendedName>
        <fullName evidence="3">Fe2OG dioxygenase domain-containing protein</fullName>
    </recommendedName>
</protein>
<organism evidence="4 5">
    <name type="scientific">Synchytrium microbalum</name>
    <dbReference type="NCBI Taxonomy" id="1806994"/>
    <lineage>
        <taxon>Eukaryota</taxon>
        <taxon>Fungi</taxon>
        <taxon>Fungi incertae sedis</taxon>
        <taxon>Chytridiomycota</taxon>
        <taxon>Chytridiomycota incertae sedis</taxon>
        <taxon>Chytridiomycetes</taxon>
        <taxon>Synchytriales</taxon>
        <taxon>Synchytriaceae</taxon>
        <taxon>Synchytrium</taxon>
    </lineage>
</organism>
<feature type="domain" description="Fe2OG dioxygenase" evidence="3">
    <location>
        <begin position="262"/>
        <end position="362"/>
    </location>
</feature>
<dbReference type="EMBL" id="QEAO01000038">
    <property type="protein sequence ID" value="TPX31838.1"/>
    <property type="molecule type" value="Genomic_DNA"/>
</dbReference>
<dbReference type="InterPro" id="IPR027443">
    <property type="entry name" value="IPNS-like_sf"/>
</dbReference>
<keyword evidence="1" id="KW-0560">Oxidoreductase</keyword>
<dbReference type="GeneID" id="42006155"/>
<dbReference type="PROSITE" id="PS51471">
    <property type="entry name" value="FE2OG_OXY"/>
    <property type="match status" value="1"/>
</dbReference>
<dbReference type="Pfam" id="PF14226">
    <property type="entry name" value="DIOX_N"/>
    <property type="match status" value="1"/>
</dbReference>
<feature type="compositionally biased region" description="Polar residues" evidence="2">
    <location>
        <begin position="36"/>
        <end position="59"/>
    </location>
</feature>
<proteinExistence type="inferred from homology"/>
<dbReference type="Gene3D" id="2.60.120.330">
    <property type="entry name" value="B-lactam Antibiotic, Isopenicillin N Synthase, Chain"/>
    <property type="match status" value="1"/>
</dbReference>
<dbReference type="Proteomes" id="UP000319731">
    <property type="component" value="Unassembled WGS sequence"/>
</dbReference>
<dbReference type="Pfam" id="PF03171">
    <property type="entry name" value="2OG-FeII_Oxy"/>
    <property type="match status" value="1"/>
</dbReference>
<comment type="caution">
    <text evidence="4">The sequence shown here is derived from an EMBL/GenBank/DDBJ whole genome shotgun (WGS) entry which is preliminary data.</text>
</comment>
<keyword evidence="1" id="KW-0408">Iron</keyword>
<dbReference type="PANTHER" id="PTHR47990">
    <property type="entry name" value="2-OXOGLUTARATE (2OG) AND FE(II)-DEPENDENT OXYGENASE SUPERFAMILY PROTEIN-RELATED"/>
    <property type="match status" value="1"/>
</dbReference>
<dbReference type="STRING" id="1806994.A0A507BXH4"/>
<reference evidence="4 5" key="1">
    <citation type="journal article" date="2019" name="Sci. Rep.">
        <title>Comparative genomics of chytrid fungi reveal insights into the obligate biotrophic and pathogenic lifestyle of Synchytrium endobioticum.</title>
        <authorList>
            <person name="van de Vossenberg B.T.L.H."/>
            <person name="Warris S."/>
            <person name="Nguyen H.D.T."/>
            <person name="van Gent-Pelzer M.P.E."/>
            <person name="Joly D.L."/>
            <person name="van de Geest H.C."/>
            <person name="Bonants P.J.M."/>
            <person name="Smith D.S."/>
            <person name="Levesque C.A."/>
            <person name="van der Lee T.A.J."/>
        </authorList>
    </citation>
    <scope>NUCLEOTIDE SEQUENCE [LARGE SCALE GENOMIC DNA]</scope>
    <source>
        <strain evidence="4 5">JEL517</strain>
    </source>
</reference>
<evidence type="ECO:0000313" key="5">
    <source>
        <dbReference type="Proteomes" id="UP000319731"/>
    </source>
</evidence>
<dbReference type="InterPro" id="IPR005123">
    <property type="entry name" value="Oxoglu/Fe-dep_dioxygenase_dom"/>
</dbReference>
<feature type="region of interest" description="Disordered" evidence="2">
    <location>
        <begin position="1"/>
        <end position="59"/>
    </location>
</feature>
<sequence length="411" mass="45436">MAKSTTKKAKSALEVAPPTKTVDNDEQVVVNEEQVASTTRTSPNGPQADATTQTPTNQERSWEFEECIVISRNFIPENKTIMPLIAATAALPIVDISPFLPNASLEDKARKPIIAKEMFHACRDVGFMYICGHGIDSKVVNGVQDYAREFFGLPTEEKEKIHISNSDMARGYQMLGQNITKYKKDWHEGIDSYAELSPDHTLNKMGIKTLTGKNQWPAQPAGFKNAYLDYVEQCKVLGMAIMQAMAMSLGLDEHYFDKIMTDSFWCMRIIGYPPLTEGLAKDGEVGMSCGEHCDYGCLTILNTDSTTGALQVLSKEGEWIDANPVPGCFVINIGDMLNNLTNDIVIHTKSSYRVSIPFFFEPHFDALIEPIPKCVKETDGIPHHKPVIYGNHLLSKVSNNFDVSAAGSASL</sequence>
<dbReference type="GO" id="GO:0046872">
    <property type="term" value="F:metal ion binding"/>
    <property type="evidence" value="ECO:0007669"/>
    <property type="project" value="UniProtKB-KW"/>
</dbReference>
<dbReference type="SUPFAM" id="SSF51197">
    <property type="entry name" value="Clavaminate synthase-like"/>
    <property type="match status" value="1"/>
</dbReference>
<evidence type="ECO:0000313" key="4">
    <source>
        <dbReference type="EMBL" id="TPX31838.1"/>
    </source>
</evidence>
<dbReference type="AlphaFoldDB" id="A0A507BXH4"/>
<keyword evidence="1" id="KW-0479">Metal-binding</keyword>
<name>A0A507BXH4_9FUNG</name>
<dbReference type="InterPro" id="IPR026992">
    <property type="entry name" value="DIOX_N"/>
</dbReference>